<organism evidence="7 8">
    <name type="scientific">Candidatus Kerfeldbacteria bacterium RIFCSPLOWO2_01_FULL_48_11</name>
    <dbReference type="NCBI Taxonomy" id="1798543"/>
    <lineage>
        <taxon>Bacteria</taxon>
        <taxon>Candidatus Kerfeldiibacteriota</taxon>
    </lineage>
</organism>
<keyword evidence="4 6" id="KW-1133">Transmembrane helix</keyword>
<evidence type="ECO:0000256" key="5">
    <source>
        <dbReference type="ARBA" id="ARBA00023136"/>
    </source>
</evidence>
<dbReference type="PANTHER" id="PTHR21716:SF4">
    <property type="entry name" value="TRANSMEMBRANE PROTEIN 245"/>
    <property type="match status" value="1"/>
</dbReference>
<dbReference type="InterPro" id="IPR002549">
    <property type="entry name" value="AI-2E-like"/>
</dbReference>
<reference evidence="7 8" key="1">
    <citation type="journal article" date="2016" name="Nat. Commun.">
        <title>Thousands of microbial genomes shed light on interconnected biogeochemical processes in an aquifer system.</title>
        <authorList>
            <person name="Anantharaman K."/>
            <person name="Brown C.T."/>
            <person name="Hug L.A."/>
            <person name="Sharon I."/>
            <person name="Castelle C.J."/>
            <person name="Probst A.J."/>
            <person name="Thomas B.C."/>
            <person name="Singh A."/>
            <person name="Wilkins M.J."/>
            <person name="Karaoz U."/>
            <person name="Brodie E.L."/>
            <person name="Williams K.H."/>
            <person name="Hubbard S.S."/>
            <person name="Banfield J.F."/>
        </authorList>
    </citation>
    <scope>NUCLEOTIDE SEQUENCE [LARGE SCALE GENOMIC DNA]</scope>
</reference>
<evidence type="ECO:0000313" key="7">
    <source>
        <dbReference type="EMBL" id="OGY84012.1"/>
    </source>
</evidence>
<feature type="transmembrane region" description="Helical" evidence="6">
    <location>
        <begin position="10"/>
        <end position="27"/>
    </location>
</feature>
<evidence type="ECO:0000256" key="2">
    <source>
        <dbReference type="ARBA" id="ARBA00009773"/>
    </source>
</evidence>
<dbReference type="AlphaFoldDB" id="A0A1G2B4A1"/>
<accession>A0A1G2B4A1</accession>
<evidence type="ECO:0000256" key="6">
    <source>
        <dbReference type="SAM" id="Phobius"/>
    </source>
</evidence>
<feature type="transmembrane region" description="Helical" evidence="6">
    <location>
        <begin position="156"/>
        <end position="175"/>
    </location>
</feature>
<feature type="transmembrane region" description="Helical" evidence="6">
    <location>
        <begin position="215"/>
        <end position="238"/>
    </location>
</feature>
<gene>
    <name evidence="7" type="ORF">A2898_01950</name>
</gene>
<evidence type="ECO:0000256" key="3">
    <source>
        <dbReference type="ARBA" id="ARBA00022692"/>
    </source>
</evidence>
<feature type="transmembrane region" description="Helical" evidence="6">
    <location>
        <begin position="309"/>
        <end position="337"/>
    </location>
</feature>
<dbReference type="Proteomes" id="UP000179164">
    <property type="component" value="Unassembled WGS sequence"/>
</dbReference>
<evidence type="ECO:0000313" key="8">
    <source>
        <dbReference type="Proteomes" id="UP000179164"/>
    </source>
</evidence>
<evidence type="ECO:0000256" key="4">
    <source>
        <dbReference type="ARBA" id="ARBA00022989"/>
    </source>
</evidence>
<dbReference type="PANTHER" id="PTHR21716">
    <property type="entry name" value="TRANSMEMBRANE PROTEIN"/>
    <property type="match status" value="1"/>
</dbReference>
<feature type="transmembrane region" description="Helical" evidence="6">
    <location>
        <begin position="33"/>
        <end position="51"/>
    </location>
</feature>
<sequence>MTYNTGEKRAFFYIIAAVVAYLSFLVLRPYFSAIVLALLTVVICKPVYGFFTRFSFKKEKLAVTMSVVFVFLVVFIPIVIVGGLTVNQIGQFKDDLALTDSNTTLERVVDRVNDISASLPGDRAPLTVAGAHDKISEWAQAVGSFFLERLPSIGTGAFQTVTWIIMFLILLYTLFPIQHKLFAFFQDASPLNDRMDVIYATRVVEMSTSMIKGTLLVALVQGAVSGIFLAIAGVPYVLFWTMLMIFLGVIPMVGYGFVLIPIAVVLLVTGDIWQGIMLIVASVAIIGNIDNYLRPKLVSKKAELHPALVILGVIGGLQVFGVLGFIYGPVIMILFVTTFEMYQKYFRTSGGGKGDFFVN</sequence>
<comment type="caution">
    <text evidence="7">The sequence shown here is derived from an EMBL/GenBank/DDBJ whole genome shotgun (WGS) entry which is preliminary data.</text>
</comment>
<feature type="transmembrane region" description="Helical" evidence="6">
    <location>
        <begin position="63"/>
        <end position="86"/>
    </location>
</feature>
<keyword evidence="3 6" id="KW-0812">Transmembrane</keyword>
<name>A0A1G2B4A1_9BACT</name>
<proteinExistence type="inferred from homology"/>
<comment type="subcellular location">
    <subcellularLocation>
        <location evidence="1">Membrane</location>
        <topology evidence="1">Multi-pass membrane protein</topology>
    </subcellularLocation>
</comment>
<dbReference type="STRING" id="1798543.A2898_01950"/>
<dbReference type="EMBL" id="MHKE01000012">
    <property type="protein sequence ID" value="OGY84012.1"/>
    <property type="molecule type" value="Genomic_DNA"/>
</dbReference>
<keyword evidence="5 6" id="KW-0472">Membrane</keyword>
<comment type="similarity">
    <text evidence="2">Belongs to the autoinducer-2 exporter (AI-2E) (TC 2.A.86) family.</text>
</comment>
<dbReference type="GO" id="GO:0016020">
    <property type="term" value="C:membrane"/>
    <property type="evidence" value="ECO:0007669"/>
    <property type="project" value="UniProtKB-SubCell"/>
</dbReference>
<feature type="transmembrane region" description="Helical" evidence="6">
    <location>
        <begin position="244"/>
        <end position="267"/>
    </location>
</feature>
<evidence type="ECO:0000256" key="1">
    <source>
        <dbReference type="ARBA" id="ARBA00004141"/>
    </source>
</evidence>
<protein>
    <recommendedName>
        <fullName evidence="9">AI-2E family transporter</fullName>
    </recommendedName>
</protein>
<feature type="transmembrane region" description="Helical" evidence="6">
    <location>
        <begin position="272"/>
        <end position="289"/>
    </location>
</feature>
<evidence type="ECO:0008006" key="9">
    <source>
        <dbReference type="Google" id="ProtNLM"/>
    </source>
</evidence>
<dbReference type="Pfam" id="PF01594">
    <property type="entry name" value="AI-2E_transport"/>
    <property type="match status" value="1"/>
</dbReference>